<name>A6JM41_RAT</name>
<gene>
    <name evidence="2" type="ORF">rCG_55850</name>
</gene>
<protein>
    <submittedName>
        <fullName evidence="2">RCG55850</fullName>
    </submittedName>
</protein>
<dbReference type="Proteomes" id="UP000234681">
    <property type="component" value="Chromosome 17"/>
</dbReference>
<dbReference type="EMBL" id="CH473990">
    <property type="protein sequence ID" value="EDL78716.1"/>
    <property type="molecule type" value="Genomic_DNA"/>
</dbReference>
<evidence type="ECO:0000313" key="3">
    <source>
        <dbReference type="Proteomes" id="UP000234681"/>
    </source>
</evidence>
<accession>A6JM41</accession>
<proteinExistence type="predicted"/>
<reference evidence="3" key="1">
    <citation type="submission" date="2005-09" db="EMBL/GenBank/DDBJ databases">
        <authorList>
            <person name="Mural R.J."/>
            <person name="Li P.W."/>
            <person name="Adams M.D."/>
            <person name="Amanatides P.G."/>
            <person name="Baden-Tillson H."/>
            <person name="Barnstead M."/>
            <person name="Chin S.H."/>
            <person name="Dew I."/>
            <person name="Evans C.A."/>
            <person name="Ferriera S."/>
            <person name="Flanigan M."/>
            <person name="Fosler C."/>
            <person name="Glodek A."/>
            <person name="Gu Z."/>
            <person name="Holt R.A."/>
            <person name="Jennings D."/>
            <person name="Kraft C.L."/>
            <person name="Lu F."/>
            <person name="Nguyen T."/>
            <person name="Nusskern D.R."/>
            <person name="Pfannkoch C.M."/>
            <person name="Sitter C."/>
            <person name="Sutton G.G."/>
            <person name="Venter J.C."/>
            <person name="Wang Z."/>
            <person name="Woodage T."/>
            <person name="Zheng X.H."/>
            <person name="Zhong F."/>
        </authorList>
    </citation>
    <scope>NUCLEOTIDE SEQUENCE [LARGE SCALE GENOMIC DNA]</scope>
    <source>
        <strain>BN</strain>
        <strain evidence="3">Sprague-Dawley</strain>
    </source>
</reference>
<evidence type="ECO:0000313" key="2">
    <source>
        <dbReference type="EMBL" id="EDL78716.1"/>
    </source>
</evidence>
<organism evidence="2 3">
    <name type="scientific">Rattus norvegicus</name>
    <name type="common">Rat</name>
    <dbReference type="NCBI Taxonomy" id="10116"/>
    <lineage>
        <taxon>Eukaryota</taxon>
        <taxon>Metazoa</taxon>
        <taxon>Chordata</taxon>
        <taxon>Craniata</taxon>
        <taxon>Vertebrata</taxon>
        <taxon>Euteleostomi</taxon>
        <taxon>Mammalia</taxon>
        <taxon>Eutheria</taxon>
        <taxon>Euarchontoglires</taxon>
        <taxon>Glires</taxon>
        <taxon>Rodentia</taxon>
        <taxon>Myomorpha</taxon>
        <taxon>Muroidea</taxon>
        <taxon>Muridae</taxon>
        <taxon>Murinae</taxon>
        <taxon>Rattus</taxon>
    </lineage>
</organism>
<feature type="compositionally biased region" description="Polar residues" evidence="1">
    <location>
        <begin position="25"/>
        <end position="37"/>
    </location>
</feature>
<feature type="region of interest" description="Disordered" evidence="1">
    <location>
        <begin position="25"/>
        <end position="57"/>
    </location>
</feature>
<evidence type="ECO:0000256" key="1">
    <source>
        <dbReference type="SAM" id="MobiDB-lite"/>
    </source>
</evidence>
<feature type="compositionally biased region" description="Basic and acidic residues" evidence="1">
    <location>
        <begin position="38"/>
        <end position="57"/>
    </location>
</feature>
<dbReference type="AlphaFoldDB" id="A6JM41"/>
<sequence>MCFFSLVHFGRVLNVSNLKRIKQPSVTPTNSGNYWQSDHTELRLRGPMEHPERTETL</sequence>